<dbReference type="AlphaFoldDB" id="A0A1Q3CCY9"/>
<feature type="non-terminal residue" evidence="2">
    <location>
        <position position="1"/>
    </location>
</feature>
<dbReference type="PANTHER" id="PTHR31973:SF187">
    <property type="entry name" value="MUTATOR TRANSPOSASE MUDRA PROTEIN"/>
    <property type="match status" value="1"/>
</dbReference>
<organism evidence="2 3">
    <name type="scientific">Cephalotus follicularis</name>
    <name type="common">Albany pitcher plant</name>
    <dbReference type="NCBI Taxonomy" id="3775"/>
    <lineage>
        <taxon>Eukaryota</taxon>
        <taxon>Viridiplantae</taxon>
        <taxon>Streptophyta</taxon>
        <taxon>Embryophyta</taxon>
        <taxon>Tracheophyta</taxon>
        <taxon>Spermatophyta</taxon>
        <taxon>Magnoliopsida</taxon>
        <taxon>eudicotyledons</taxon>
        <taxon>Gunneridae</taxon>
        <taxon>Pentapetalae</taxon>
        <taxon>rosids</taxon>
        <taxon>fabids</taxon>
        <taxon>Oxalidales</taxon>
        <taxon>Cephalotaceae</taxon>
        <taxon>Cephalotus</taxon>
    </lineage>
</organism>
<name>A0A1Q3CCY9_CEPFO</name>
<evidence type="ECO:0000313" key="2">
    <source>
        <dbReference type="EMBL" id="GAV77943.1"/>
    </source>
</evidence>
<feature type="compositionally biased region" description="Basic residues" evidence="1">
    <location>
        <begin position="36"/>
        <end position="48"/>
    </location>
</feature>
<dbReference type="OrthoDB" id="1164070at2759"/>
<gene>
    <name evidence="2" type="ORF">CFOL_v3_21411</name>
</gene>
<comment type="caution">
    <text evidence="2">The sequence shown here is derived from an EMBL/GenBank/DDBJ whole genome shotgun (WGS) entry which is preliminary data.</text>
</comment>
<accession>A0A1Q3CCY9</accession>
<evidence type="ECO:0000313" key="3">
    <source>
        <dbReference type="Proteomes" id="UP000187406"/>
    </source>
</evidence>
<dbReference type="InParanoid" id="A0A1Q3CCY9"/>
<feature type="non-terminal residue" evidence="2">
    <location>
        <position position="108"/>
    </location>
</feature>
<protein>
    <submittedName>
        <fullName evidence="2">Uncharacterized protein</fullName>
    </submittedName>
</protein>
<proteinExistence type="predicted"/>
<dbReference type="EMBL" id="BDDD01001717">
    <property type="protein sequence ID" value="GAV77943.1"/>
    <property type="molecule type" value="Genomic_DNA"/>
</dbReference>
<dbReference type="STRING" id="3775.A0A1Q3CCY9"/>
<reference evidence="3" key="1">
    <citation type="submission" date="2016-04" db="EMBL/GenBank/DDBJ databases">
        <title>Cephalotus genome sequencing.</title>
        <authorList>
            <person name="Fukushima K."/>
            <person name="Hasebe M."/>
            <person name="Fang X."/>
        </authorList>
    </citation>
    <scope>NUCLEOTIDE SEQUENCE [LARGE SCALE GENOMIC DNA]</scope>
    <source>
        <strain evidence="3">cv. St1</strain>
    </source>
</reference>
<evidence type="ECO:0000256" key="1">
    <source>
        <dbReference type="SAM" id="MobiDB-lite"/>
    </source>
</evidence>
<sequence length="108" mass="12195">SSWIAKHLVSEIRDDPDMSCKLMKQKLLDQYGVSSHPKKLYRARQKAKNKNEGKPSESSTSEGPPVFMRMFMCYRASKKGFLDGCRPFIGLDGCHLKVPFIGVMLSVV</sequence>
<keyword evidence="3" id="KW-1185">Reference proteome</keyword>
<dbReference type="PANTHER" id="PTHR31973">
    <property type="entry name" value="POLYPROTEIN, PUTATIVE-RELATED"/>
    <property type="match status" value="1"/>
</dbReference>
<dbReference type="Proteomes" id="UP000187406">
    <property type="component" value="Unassembled WGS sequence"/>
</dbReference>
<feature type="region of interest" description="Disordered" evidence="1">
    <location>
        <begin position="33"/>
        <end position="64"/>
    </location>
</feature>